<comment type="subcellular location">
    <subcellularLocation>
        <location evidence="2">Endomembrane system</location>
        <topology evidence="2">Multi-pass membrane protein</topology>
    </subcellularLocation>
</comment>
<comment type="pathway">
    <text evidence="3">Protein modification; protein ubiquitination.</text>
</comment>
<protein>
    <recommendedName>
        <fullName evidence="4">RING-type E3 ubiquitin transferase</fullName>
        <ecNumber evidence="4">2.3.2.27</ecNumber>
    </recommendedName>
</protein>
<feature type="domain" description="Retroviral polymerase SH3-like" evidence="16">
    <location>
        <begin position="1438"/>
        <end position="1495"/>
    </location>
</feature>
<dbReference type="GO" id="GO:0061630">
    <property type="term" value="F:ubiquitin protein ligase activity"/>
    <property type="evidence" value="ECO:0007669"/>
    <property type="project" value="UniProtKB-EC"/>
</dbReference>
<keyword evidence="11" id="KW-0732">Signal</keyword>
<evidence type="ECO:0000259" key="16">
    <source>
        <dbReference type="Pfam" id="PF25597"/>
    </source>
</evidence>
<comment type="caution">
    <text evidence="17">The sequence shown here is derived from an EMBL/GenBank/DDBJ whole genome shotgun (WGS) entry which is preliminary data.</text>
</comment>
<dbReference type="PANTHER" id="PTHR33389:SF26">
    <property type="match status" value="1"/>
</dbReference>
<gene>
    <name evidence="17" type="primary">RE1_474</name>
    <name evidence="17" type="ORF">CK203_047763</name>
</gene>
<evidence type="ECO:0000256" key="5">
    <source>
        <dbReference type="ARBA" id="ARBA00022679"/>
    </source>
</evidence>
<evidence type="ECO:0000256" key="4">
    <source>
        <dbReference type="ARBA" id="ARBA00012483"/>
    </source>
</evidence>
<feature type="domain" description="DUF2921" evidence="15">
    <location>
        <begin position="289"/>
        <end position="476"/>
    </location>
</feature>
<feature type="domain" description="DUF2921" evidence="15">
    <location>
        <begin position="48"/>
        <end position="264"/>
    </location>
</feature>
<evidence type="ECO:0000256" key="8">
    <source>
        <dbReference type="ARBA" id="ARBA00022989"/>
    </source>
</evidence>
<evidence type="ECO:0000313" key="18">
    <source>
        <dbReference type="Proteomes" id="UP000288805"/>
    </source>
</evidence>
<feature type="domain" description="Reverse transcriptase Ty1/copia-type" evidence="12">
    <location>
        <begin position="1553"/>
        <end position="1658"/>
    </location>
</feature>
<feature type="signal peptide" evidence="11">
    <location>
        <begin position="1"/>
        <end position="25"/>
    </location>
</feature>
<feature type="domain" description="DUF2921" evidence="15">
    <location>
        <begin position="513"/>
        <end position="710"/>
    </location>
</feature>
<dbReference type="GO" id="GO:0012505">
    <property type="term" value="C:endomembrane system"/>
    <property type="evidence" value="ECO:0007669"/>
    <property type="project" value="UniProtKB-SubCell"/>
</dbReference>
<evidence type="ECO:0000259" key="14">
    <source>
        <dbReference type="Pfam" id="PF22936"/>
    </source>
</evidence>
<feature type="transmembrane region" description="Helical" evidence="10">
    <location>
        <begin position="767"/>
        <end position="789"/>
    </location>
</feature>
<evidence type="ECO:0000256" key="10">
    <source>
        <dbReference type="SAM" id="Phobius"/>
    </source>
</evidence>
<evidence type="ECO:0000259" key="13">
    <source>
        <dbReference type="Pfam" id="PF11145"/>
    </source>
</evidence>
<evidence type="ECO:0000256" key="7">
    <source>
        <dbReference type="ARBA" id="ARBA00022786"/>
    </source>
</evidence>
<evidence type="ECO:0000256" key="3">
    <source>
        <dbReference type="ARBA" id="ARBA00004906"/>
    </source>
</evidence>
<dbReference type="Pfam" id="PF11145">
    <property type="entry name" value="DUF2921"/>
    <property type="match status" value="1"/>
</dbReference>
<accession>A0A438GYV0</accession>
<dbReference type="InterPro" id="IPR057670">
    <property type="entry name" value="SH3_retrovirus"/>
</dbReference>
<feature type="transmembrane region" description="Helical" evidence="10">
    <location>
        <begin position="809"/>
        <end position="831"/>
    </location>
</feature>
<keyword evidence="9 10" id="KW-0472">Membrane</keyword>
<evidence type="ECO:0000256" key="1">
    <source>
        <dbReference type="ARBA" id="ARBA00000900"/>
    </source>
</evidence>
<evidence type="ECO:0000256" key="2">
    <source>
        <dbReference type="ARBA" id="ARBA00004127"/>
    </source>
</evidence>
<dbReference type="InterPro" id="IPR057425">
    <property type="entry name" value="DUF2921_N"/>
</dbReference>
<feature type="domain" description="Retrovirus-related Pol polyprotein from transposon TNT 1-94-like beta-barrel" evidence="14">
    <location>
        <begin position="1242"/>
        <end position="1321"/>
    </location>
</feature>
<dbReference type="Pfam" id="PF25333">
    <property type="entry name" value="DUF2921_N"/>
    <property type="match status" value="3"/>
</dbReference>
<keyword evidence="6 10" id="KW-0812">Transmembrane</keyword>
<sequence>MDMLPLAHHLFVLVFLIFLFKTVDAQLSNFEDSDEPLRICKYERFSEVKRECSSFLSSASELKLEKEKAYEIATELSFVNGDWVQEAGGAPLMPFDDSDMPRNFSSPGSLLKLASFWMMGIDFSRQLENAINICGYLSIAITRNSTLSNRPESWTPLFFKRPGVSELRIPFEGLYMESEENEGERLMCLLGTSIPPFSEGSSDPLKSSMPYRSRCNDQFSLLMDDRIMLVLRFPKRYTLTNRAIYGEMRSLNENSNPNYFDRVHMSSQLGFNSKYLFGSEMVVSKAHDLYPDQHELIDNGVKFEALQFCKLFRMFDGETFDIVENSRCDGKGENCNNLDPFVLESEVKAINGIPPKFRLMMNNLHCVSGDNVNEPKTAKASAVFRAFSSENRFTAGGRTGLSGMTISAEGTWNSSSGQFCMIGCVGFTETGSHGCNSQICLYFPATFSITQRSIIFGTISSLQKRDSHNPLWFRKVLRRLDLWNSYNDYSNSYLSYKYSKIESASMLLKRNEKFNLGTIMKKSFMKYPSVEDINNITSVSLLSDKLGFGVYALPDPLPSNHPPKTYVGLEVLSLGSLFGRYWPDWSDSYQTAEAKLLNNSHTTEQNQNRLLNVSASLTLTGESYGHISMLFLEGLYNPLDGKIFFIGCRDVPVFQESIINNPSLDSRMDCLIEVTVEYSSKTTRWLINPTAKVSITSQRNEEDPLSFRPIILKTDLIPYRDNSKEIIIRRNFEAVLRILVLLASTACTISQLFYIQKKADVIPFISLTMYGVQALGFGLPLFTGAAVLFKWKEFEHPMKRSYARKIMWFQVLDSITKSLSLVAFVLSLRLFQKIWKARLRLPANKPLNVNQNPSDKPVFLSSWTIHTVGFLALLIIHNKKTEDGVGIRNNHKPPEWVADLGEYMGLVQDFFLLPQIIGNIIWKAQVKPLRKVYYIGFTALRLLIRAYDYVRDPVIGFYIHQSDFNQSSEFFSKSEDIVIMAILVVLAITVGVQQRWNFNKPNNQSSSSTTLFSVAWCVNLPCYQQCEMEEVSFTTAPPAFNGENYQTWAVRMTVHLQALDVWEAIEEDYKIPPLGANPTVAQMKNHKEKKTRKAKAKTCLFSAVSPLILTRIMQLKSAAKIWEHLREEYQGNERVRNMQVMNLIREFEMVRMKESQTIKDYAEQLLTIANKVKLLGFVKYHLGRTTKCFIGFGTKKTYEGHITRICRTQRHQEETSATAEQYQNEQLFAATCFENGSTSESWLVDSGCTNHMTHDQDLFKEIDRTTISKVGIGNGEYIPVKGKGTIAIESLTGLKLIYDVLFVPDIDQNLLSVGKLVEKGFKVCFENRNCIIKDAEGKEVFNIKRKGKSFALNMLEDKQVVVAQHENNTMLWHKRLGHFHHNVSVNMGSKQDFIFLKNNVEINTKTTIGSHKCWWTSEDTILKMGYKAMVENQSEYMTKVKRNKLDKKSEPGIFIGYSSTSKAYKIYLPQTSKIMVSKEVNILETKKWSWNEQNQQYIDEDVDELPIRGFRTLFDIYQRCNIVVLEPVRFVEATEHKKWRVSMQDELNMIDKNNTWELVDRPSHKKLIWVKWVYRTKLNYDGSVNKHKTRLVVKGYAQMFGVDFLETFALVARLDTIRMLLALAAQRKWRIYQLDVKSTFLNGYLEEEIFVEQLEGNNAGFVNKFKAEMEQAAKHVIRYVIGTVDYGINFGSGVFSWSSKKQEAVAQSTAEAEYIAALRL</sequence>
<evidence type="ECO:0000259" key="15">
    <source>
        <dbReference type="Pfam" id="PF25333"/>
    </source>
</evidence>
<dbReference type="Pfam" id="PF14223">
    <property type="entry name" value="Retrotran_gag_2"/>
    <property type="match status" value="1"/>
</dbReference>
<comment type="catalytic activity">
    <reaction evidence="1">
        <text>S-ubiquitinyl-[E2 ubiquitin-conjugating enzyme]-L-cysteine + [acceptor protein]-L-lysine = [E2 ubiquitin-conjugating enzyme]-L-cysteine + N(6)-ubiquitinyl-[acceptor protein]-L-lysine.</text>
        <dbReference type="EC" id="2.3.2.27"/>
    </reaction>
</comment>
<dbReference type="Pfam" id="PF07727">
    <property type="entry name" value="RVT_2"/>
    <property type="match status" value="1"/>
</dbReference>
<organism evidence="17 18">
    <name type="scientific">Vitis vinifera</name>
    <name type="common">Grape</name>
    <dbReference type="NCBI Taxonomy" id="29760"/>
    <lineage>
        <taxon>Eukaryota</taxon>
        <taxon>Viridiplantae</taxon>
        <taxon>Streptophyta</taxon>
        <taxon>Embryophyta</taxon>
        <taxon>Tracheophyta</taxon>
        <taxon>Spermatophyta</taxon>
        <taxon>Magnoliopsida</taxon>
        <taxon>eudicotyledons</taxon>
        <taxon>Gunneridae</taxon>
        <taxon>Pentapetalae</taxon>
        <taxon>rosids</taxon>
        <taxon>Vitales</taxon>
        <taxon>Vitaceae</taxon>
        <taxon>Viteae</taxon>
        <taxon>Vitis</taxon>
    </lineage>
</organism>
<feature type="domain" description="SWEET-like" evidence="13">
    <location>
        <begin position="723"/>
        <end position="997"/>
    </location>
</feature>
<feature type="chain" id="PRO_5019580508" description="RING-type E3 ubiquitin transferase" evidence="11">
    <location>
        <begin position="26"/>
        <end position="1720"/>
    </location>
</feature>
<keyword evidence="7" id="KW-0833">Ubl conjugation pathway</keyword>
<keyword evidence="5" id="KW-0808">Transferase</keyword>
<dbReference type="InterPro" id="IPR054722">
    <property type="entry name" value="PolX-like_BBD"/>
</dbReference>
<dbReference type="EC" id="2.3.2.27" evidence="4"/>
<evidence type="ECO:0000256" key="11">
    <source>
        <dbReference type="SAM" id="SignalP"/>
    </source>
</evidence>
<dbReference type="Pfam" id="PF25597">
    <property type="entry name" value="SH3_retrovirus"/>
    <property type="match status" value="1"/>
</dbReference>
<feature type="transmembrane region" description="Helical" evidence="10">
    <location>
        <begin position="858"/>
        <end position="876"/>
    </location>
</feature>
<dbReference type="InterPro" id="IPR013103">
    <property type="entry name" value="RVT_2"/>
</dbReference>
<dbReference type="EMBL" id="QGNW01000318">
    <property type="protein sequence ID" value="RVW77121.1"/>
    <property type="molecule type" value="Genomic_DNA"/>
</dbReference>
<evidence type="ECO:0000256" key="9">
    <source>
        <dbReference type="ARBA" id="ARBA00023136"/>
    </source>
</evidence>
<evidence type="ECO:0000313" key="17">
    <source>
        <dbReference type="EMBL" id="RVW77121.1"/>
    </source>
</evidence>
<dbReference type="InterPro" id="IPR021319">
    <property type="entry name" value="DUF2921"/>
</dbReference>
<dbReference type="Pfam" id="PF22936">
    <property type="entry name" value="Pol_BBD"/>
    <property type="match status" value="1"/>
</dbReference>
<evidence type="ECO:0000259" key="12">
    <source>
        <dbReference type="Pfam" id="PF07727"/>
    </source>
</evidence>
<name>A0A438GYV0_VITVI</name>
<dbReference type="PANTHER" id="PTHR33389">
    <property type="entry name" value="FAMILY PROTEIN, PUTATIVE (DUF2921)-RELATED"/>
    <property type="match status" value="1"/>
</dbReference>
<proteinExistence type="predicted"/>
<dbReference type="Proteomes" id="UP000288805">
    <property type="component" value="Unassembled WGS sequence"/>
</dbReference>
<evidence type="ECO:0000256" key="6">
    <source>
        <dbReference type="ARBA" id="ARBA00022692"/>
    </source>
</evidence>
<feature type="transmembrane region" description="Helical" evidence="10">
    <location>
        <begin position="734"/>
        <end position="755"/>
    </location>
</feature>
<keyword evidence="8 10" id="KW-1133">Transmembrane helix</keyword>
<reference evidence="17 18" key="1">
    <citation type="journal article" date="2018" name="PLoS Genet.">
        <title>Population sequencing reveals clonal diversity and ancestral inbreeding in the grapevine cultivar Chardonnay.</title>
        <authorList>
            <person name="Roach M.J."/>
            <person name="Johnson D.L."/>
            <person name="Bohlmann J."/>
            <person name="van Vuuren H.J."/>
            <person name="Jones S.J."/>
            <person name="Pretorius I.S."/>
            <person name="Schmidt S.A."/>
            <person name="Borneman A.R."/>
        </authorList>
    </citation>
    <scope>NUCLEOTIDE SEQUENCE [LARGE SCALE GENOMIC DNA]</scope>
    <source>
        <strain evidence="18">cv. Chardonnay</strain>
        <tissue evidence="17">Leaf</tissue>
    </source>
</reference>